<gene>
    <name evidence="1" type="ORF">RA11412_0041</name>
</gene>
<dbReference type="EMBL" id="AP017895">
    <property type="protein sequence ID" value="BAV86340.1"/>
    <property type="molecule type" value="Genomic_DNA"/>
</dbReference>
<reference evidence="1 2" key="1">
    <citation type="submission" date="2016-10" db="EMBL/GenBank/DDBJ databases">
        <title>Genome sequence of Rothia aeria strain JCM11412.</title>
        <authorList>
            <person name="Nambu T."/>
        </authorList>
    </citation>
    <scope>NUCLEOTIDE SEQUENCE [LARGE SCALE GENOMIC DNA]</scope>
    <source>
        <strain evidence="1 2">JCM 11412</strain>
    </source>
</reference>
<organism evidence="1 2">
    <name type="scientific">Rothia aeria</name>
    <dbReference type="NCBI Taxonomy" id="172042"/>
    <lineage>
        <taxon>Bacteria</taxon>
        <taxon>Bacillati</taxon>
        <taxon>Actinomycetota</taxon>
        <taxon>Actinomycetes</taxon>
        <taxon>Micrococcales</taxon>
        <taxon>Micrococcaceae</taxon>
        <taxon>Rothia</taxon>
    </lineage>
</organism>
<evidence type="ECO:0000313" key="1">
    <source>
        <dbReference type="EMBL" id="BAV86340.1"/>
    </source>
</evidence>
<sequence>MLEPLEPPLPPEELELPEVRPELPCEPLPCCFLVPEELDEEEEEPPFSVRLPPSFFSPLVPPLSECSSDEPGDSSEFWCSFSSSFSCRYCFRH</sequence>
<proteinExistence type="predicted"/>
<name>A0A2Z5QVD2_9MICC</name>
<accession>A0A2Z5QVD2</accession>
<dbReference type="Proteomes" id="UP000250241">
    <property type="component" value="Chromosome"/>
</dbReference>
<dbReference type="AlphaFoldDB" id="A0A2Z5QVD2"/>
<protein>
    <submittedName>
        <fullName evidence="1">Uncharacterized protein</fullName>
    </submittedName>
</protein>
<dbReference type="KEGG" id="raj:RA11412_0041"/>
<evidence type="ECO:0000313" key="2">
    <source>
        <dbReference type="Proteomes" id="UP000250241"/>
    </source>
</evidence>
<keyword evidence="2" id="KW-1185">Reference proteome</keyword>